<sequence>MLKVALIQSHGACDPKEGLNKQIELIYRAKEQGAQIVCTQELFRTRYFCNRIDPRFFEWAEEIHGPTFQSFIEIAYKLNIVLIGSIFEKRTPGLYHNTAIVIDADGKYLGCYRKAHIPDDPGYFEKYYFTPGELEFPVFQTRFAKIGVLICWDQWFPEPARILALKGAQIIFYPTAIGWLLEEKQSFGQDQLSAWQCIQRSHALANGIYIASVNRVGIEGDERSQCIEFWGRSFFADPFGRIIKEAGEKEEILLAEIDFALIEKTRINWPFLRDRRIDLYRKITERFLS</sequence>
<evidence type="ECO:0000259" key="2">
    <source>
        <dbReference type="PROSITE" id="PS50263"/>
    </source>
</evidence>
<dbReference type="Proteomes" id="UP000663088">
    <property type="component" value="Chromosome"/>
</dbReference>
<dbReference type="PANTHER" id="PTHR43674">
    <property type="entry name" value="NITRILASE C965.09-RELATED"/>
    <property type="match status" value="1"/>
</dbReference>
<accession>A0ABX7PUW5</accession>
<dbReference type="SUPFAM" id="SSF56317">
    <property type="entry name" value="Carbon-nitrogen hydrolase"/>
    <property type="match status" value="1"/>
</dbReference>
<keyword evidence="4" id="KW-1185">Reference proteome</keyword>
<dbReference type="InterPro" id="IPR036526">
    <property type="entry name" value="C-N_Hydrolase_sf"/>
</dbReference>
<dbReference type="GO" id="GO:0016787">
    <property type="term" value="F:hydrolase activity"/>
    <property type="evidence" value="ECO:0007669"/>
    <property type="project" value="UniProtKB-KW"/>
</dbReference>
<dbReference type="Pfam" id="PF00795">
    <property type="entry name" value="CN_hydrolase"/>
    <property type="match status" value="1"/>
</dbReference>
<dbReference type="EMBL" id="CP065956">
    <property type="protein sequence ID" value="QSR86697.1"/>
    <property type="molecule type" value="Genomic_DNA"/>
</dbReference>
<keyword evidence="1 3" id="KW-0378">Hydrolase</keyword>
<feature type="domain" description="CN hydrolase" evidence="2">
    <location>
        <begin position="2"/>
        <end position="259"/>
    </location>
</feature>
<dbReference type="CDD" id="cd07573">
    <property type="entry name" value="CPA"/>
    <property type="match status" value="1"/>
</dbReference>
<evidence type="ECO:0000256" key="1">
    <source>
        <dbReference type="ARBA" id="ARBA00022801"/>
    </source>
</evidence>
<protein>
    <submittedName>
        <fullName evidence="3">Carbon-nitrogen hydrolase</fullName>
    </submittedName>
</protein>
<gene>
    <name evidence="3" type="ORF">EM20IM_09545</name>
</gene>
<dbReference type="RefSeq" id="WP_206846672.1">
    <property type="nucleotide sequence ID" value="NZ_CP065956.1"/>
</dbReference>
<organism evidence="3 4">
    <name type="scientific">Candidatus Methylacidiphilum infernorum</name>
    <dbReference type="NCBI Taxonomy" id="511746"/>
    <lineage>
        <taxon>Bacteria</taxon>
        <taxon>Pseudomonadati</taxon>
        <taxon>Verrucomicrobiota</taxon>
        <taxon>Methylacidiphilae</taxon>
        <taxon>Methylacidiphilales</taxon>
        <taxon>Methylacidiphilaceae</taxon>
        <taxon>Methylacidiphilum (ex Ratnadevi et al. 2023)</taxon>
    </lineage>
</organism>
<evidence type="ECO:0000313" key="4">
    <source>
        <dbReference type="Proteomes" id="UP000663088"/>
    </source>
</evidence>
<name>A0ABX7PUW5_9BACT</name>
<dbReference type="InterPro" id="IPR050345">
    <property type="entry name" value="Aliph_Amidase/BUP"/>
</dbReference>
<evidence type="ECO:0000313" key="3">
    <source>
        <dbReference type="EMBL" id="QSR86697.1"/>
    </source>
</evidence>
<proteinExistence type="predicted"/>
<dbReference type="PANTHER" id="PTHR43674:SF2">
    <property type="entry name" value="BETA-UREIDOPROPIONASE"/>
    <property type="match status" value="1"/>
</dbReference>
<dbReference type="InterPro" id="IPR003010">
    <property type="entry name" value="C-N_Hydrolase"/>
</dbReference>
<dbReference type="PROSITE" id="PS50263">
    <property type="entry name" value="CN_HYDROLASE"/>
    <property type="match status" value="1"/>
</dbReference>
<dbReference type="Gene3D" id="3.60.110.10">
    <property type="entry name" value="Carbon-nitrogen hydrolase"/>
    <property type="match status" value="1"/>
</dbReference>
<reference evidence="3 4" key="1">
    <citation type="submission" date="2020-12" db="EMBL/GenBank/DDBJ databases">
        <authorList>
            <person name="Awala S.I."/>
            <person name="Gwak J.-H."/>
            <person name="Kim S.-J."/>
            <person name="Rhee S.-K."/>
        </authorList>
    </citation>
    <scope>NUCLEOTIDE SEQUENCE [LARGE SCALE GENOMIC DNA]</scope>
    <source>
        <strain evidence="3 4">IT5</strain>
    </source>
</reference>